<evidence type="ECO:0000256" key="2">
    <source>
        <dbReference type="ARBA" id="ARBA00023295"/>
    </source>
</evidence>
<dbReference type="PANTHER" id="PTHR12631">
    <property type="entry name" value="ALPHA-L-IDURONIDASE"/>
    <property type="match status" value="1"/>
</dbReference>
<dbReference type="InterPro" id="IPR017853">
    <property type="entry name" value="GH"/>
</dbReference>
<dbReference type="SUPFAM" id="SSF51445">
    <property type="entry name" value="(Trans)glycosidases"/>
    <property type="match status" value="1"/>
</dbReference>
<dbReference type="InterPro" id="IPR013207">
    <property type="entry name" value="LGFP"/>
</dbReference>
<gene>
    <name evidence="5" type="ORF">JOE42_003964</name>
</gene>
<dbReference type="EMBL" id="JAFBBK010000001">
    <property type="protein sequence ID" value="MBM7417231.1"/>
    <property type="molecule type" value="Genomic_DNA"/>
</dbReference>
<comment type="caution">
    <text evidence="5">The sequence shown here is derived from an EMBL/GenBank/DDBJ whole genome shotgun (WGS) entry which is preliminary data.</text>
</comment>
<keyword evidence="1 3" id="KW-0378">Hydrolase</keyword>
<name>A0ABS2KZK6_9NOCA</name>
<accession>A0ABS2KZK6</accession>
<reference evidence="5 6" key="1">
    <citation type="submission" date="2021-01" db="EMBL/GenBank/DDBJ databases">
        <title>Genomics of switchgrass bacterial isolates.</title>
        <authorList>
            <person name="Shade A."/>
        </authorList>
    </citation>
    <scope>NUCLEOTIDE SEQUENCE [LARGE SCALE GENOMIC DNA]</scope>
    <source>
        <strain evidence="5 6">PvP111</strain>
    </source>
</reference>
<dbReference type="PANTHER" id="PTHR12631:SF10">
    <property type="entry name" value="BETA-XYLOSIDASE-LIKE PROTEIN-RELATED"/>
    <property type="match status" value="1"/>
</dbReference>
<protein>
    <recommendedName>
        <fullName evidence="4">Glycoside hydrolase family 5 domain-containing protein</fullName>
    </recommendedName>
</protein>
<feature type="domain" description="Glycoside hydrolase family 5" evidence="4">
    <location>
        <begin position="39"/>
        <end position="287"/>
    </location>
</feature>
<dbReference type="Gene3D" id="3.20.20.80">
    <property type="entry name" value="Glycosidases"/>
    <property type="match status" value="1"/>
</dbReference>
<keyword evidence="6" id="KW-1185">Reference proteome</keyword>
<dbReference type="Pfam" id="PF00150">
    <property type="entry name" value="Cellulase"/>
    <property type="match status" value="1"/>
</dbReference>
<sequence length="495" mass="52882">MNRRGFLVLTAAAVAAGCARDRTAPPVPEEPVAPPRVLGYSTGASILWADDADVSRTMAAVRDGGATSVRIDISWRFAEPARGHYDWRPSDRVVDAARAAGLDVVATLTTTPAWAAIGFSDLAAAAPRNPQEYGAFAGVVADRYRGRVSTYEIWNEPNGRLFFWPNPDPVRYTAMLQSAFTAVTAADPDAVVVAGALGNTDTTDGRTDSNEFLTGMYAAGAAGSFHALSYHAYDYGTSLADAGLYPNSAVQQIIRMRQTMVEHGDAAARIWITEYGAPDTGVDADTQARLIVESAQQWGEVPYGGPFFVYTVRDGDSLSPDPEARFGVLDDAFVPKPVYGQLAALAAAGLPQRDIANRFDAAAPAELGEPWGPVFALPAGSGRQYAHGNLYSTASGWLTSPPAVADIARTTGLVPAGPFHDGYQDLLADGGFRVFSEPRFGTWAVVGAILDQWRPELGFPVTGEYEAPDGQRVVDFEFGRILWNPTDGAVVIRDR</sequence>
<comment type="similarity">
    <text evidence="3">Belongs to the glycosyl hydrolase 5 (cellulase A) family.</text>
</comment>
<evidence type="ECO:0000256" key="1">
    <source>
        <dbReference type="ARBA" id="ARBA00022801"/>
    </source>
</evidence>
<dbReference type="Proteomes" id="UP000703038">
    <property type="component" value="Unassembled WGS sequence"/>
</dbReference>
<evidence type="ECO:0000259" key="4">
    <source>
        <dbReference type="Pfam" id="PF00150"/>
    </source>
</evidence>
<dbReference type="PROSITE" id="PS51257">
    <property type="entry name" value="PROKAR_LIPOPROTEIN"/>
    <property type="match status" value="1"/>
</dbReference>
<dbReference type="Pfam" id="PF08310">
    <property type="entry name" value="LGFP"/>
    <property type="match status" value="1"/>
</dbReference>
<keyword evidence="2 3" id="KW-0326">Glycosidase</keyword>
<dbReference type="InterPro" id="IPR001547">
    <property type="entry name" value="Glyco_hydro_5"/>
</dbReference>
<evidence type="ECO:0000313" key="5">
    <source>
        <dbReference type="EMBL" id="MBM7417231.1"/>
    </source>
</evidence>
<dbReference type="RefSeq" id="WP_204869866.1">
    <property type="nucleotide sequence ID" value="NZ_JAFBBK010000001.1"/>
</dbReference>
<evidence type="ECO:0000313" key="6">
    <source>
        <dbReference type="Proteomes" id="UP000703038"/>
    </source>
</evidence>
<dbReference type="InterPro" id="IPR051923">
    <property type="entry name" value="Glycosyl_Hydrolase_39"/>
</dbReference>
<evidence type="ECO:0000256" key="3">
    <source>
        <dbReference type="RuleBase" id="RU361153"/>
    </source>
</evidence>
<proteinExistence type="inferred from homology"/>
<organism evidence="5 6">
    <name type="scientific">Rhodococcoides corynebacterioides</name>
    <dbReference type="NCBI Taxonomy" id="53972"/>
    <lineage>
        <taxon>Bacteria</taxon>
        <taxon>Bacillati</taxon>
        <taxon>Actinomycetota</taxon>
        <taxon>Actinomycetes</taxon>
        <taxon>Mycobacteriales</taxon>
        <taxon>Nocardiaceae</taxon>
        <taxon>Rhodococcoides</taxon>
    </lineage>
</organism>